<dbReference type="AlphaFoldDB" id="A2DCL4"/>
<reference evidence="1" key="1">
    <citation type="submission" date="2006-10" db="EMBL/GenBank/DDBJ databases">
        <authorList>
            <person name="Amadeo P."/>
            <person name="Zhao Q."/>
            <person name="Wortman J."/>
            <person name="Fraser-Liggett C."/>
            <person name="Carlton J."/>
        </authorList>
    </citation>
    <scope>NUCLEOTIDE SEQUENCE</scope>
    <source>
        <strain evidence="1">G3</strain>
    </source>
</reference>
<organism evidence="1 2">
    <name type="scientific">Trichomonas vaginalis (strain ATCC PRA-98 / G3)</name>
    <dbReference type="NCBI Taxonomy" id="412133"/>
    <lineage>
        <taxon>Eukaryota</taxon>
        <taxon>Metamonada</taxon>
        <taxon>Parabasalia</taxon>
        <taxon>Trichomonadida</taxon>
        <taxon>Trichomonadidae</taxon>
        <taxon>Trichomonas</taxon>
    </lineage>
</organism>
<name>A2DCL4_TRIV3</name>
<dbReference type="VEuPathDB" id="TrichDB:TVAG_250110"/>
<protein>
    <submittedName>
        <fullName evidence="1">Uncharacterized protein</fullName>
    </submittedName>
</protein>
<accession>A2DCL4</accession>
<dbReference type="RefSeq" id="XP_001582937.1">
    <property type="nucleotide sequence ID" value="XM_001582887.1"/>
</dbReference>
<keyword evidence="2" id="KW-1185">Reference proteome</keyword>
<evidence type="ECO:0000313" key="1">
    <source>
        <dbReference type="EMBL" id="EAY21951.1"/>
    </source>
</evidence>
<dbReference type="VEuPathDB" id="TrichDB:TVAGG3_0956180"/>
<dbReference type="KEGG" id="tva:5467503"/>
<dbReference type="Proteomes" id="UP000001542">
    <property type="component" value="Unassembled WGS sequence"/>
</dbReference>
<dbReference type="InParanoid" id="A2DCL4"/>
<proteinExistence type="predicted"/>
<gene>
    <name evidence="1" type="ORF">TVAG_250110</name>
</gene>
<sequence>MDFNMQDTLVFPIKQQMEFLEFKFKTVAGKNLNKEMLLQEPVNEITYQYIDPETKEMKSGKRIEETGEIRLFDEKNYILTLETDKDYIIKNITVFPDLNHQTIKHSFEKPNELNFPGNSWNFIMYHLLKEYDVDEEDNQETFHKYTFKFTKGTIKRPVIKNKYKFCSVPKCITRKSDKSDTYSYFARQFF</sequence>
<evidence type="ECO:0000313" key="2">
    <source>
        <dbReference type="Proteomes" id="UP000001542"/>
    </source>
</evidence>
<dbReference type="EMBL" id="DS113187">
    <property type="protein sequence ID" value="EAY21951.1"/>
    <property type="molecule type" value="Genomic_DNA"/>
</dbReference>
<reference evidence="1" key="2">
    <citation type="journal article" date="2007" name="Science">
        <title>Draft genome sequence of the sexually transmitted pathogen Trichomonas vaginalis.</title>
        <authorList>
            <person name="Carlton J.M."/>
            <person name="Hirt R.P."/>
            <person name="Silva J.C."/>
            <person name="Delcher A.L."/>
            <person name="Schatz M."/>
            <person name="Zhao Q."/>
            <person name="Wortman J.R."/>
            <person name="Bidwell S.L."/>
            <person name="Alsmark U.C.M."/>
            <person name="Besteiro S."/>
            <person name="Sicheritz-Ponten T."/>
            <person name="Noel C.J."/>
            <person name="Dacks J.B."/>
            <person name="Foster P.G."/>
            <person name="Simillion C."/>
            <person name="Van de Peer Y."/>
            <person name="Miranda-Saavedra D."/>
            <person name="Barton G.J."/>
            <person name="Westrop G.D."/>
            <person name="Mueller S."/>
            <person name="Dessi D."/>
            <person name="Fiori P.L."/>
            <person name="Ren Q."/>
            <person name="Paulsen I."/>
            <person name="Zhang H."/>
            <person name="Bastida-Corcuera F.D."/>
            <person name="Simoes-Barbosa A."/>
            <person name="Brown M.T."/>
            <person name="Hayes R.D."/>
            <person name="Mukherjee M."/>
            <person name="Okumura C.Y."/>
            <person name="Schneider R."/>
            <person name="Smith A.J."/>
            <person name="Vanacova S."/>
            <person name="Villalvazo M."/>
            <person name="Haas B.J."/>
            <person name="Pertea M."/>
            <person name="Feldblyum T.V."/>
            <person name="Utterback T.R."/>
            <person name="Shu C.L."/>
            <person name="Osoegawa K."/>
            <person name="de Jong P.J."/>
            <person name="Hrdy I."/>
            <person name="Horvathova L."/>
            <person name="Zubacova Z."/>
            <person name="Dolezal P."/>
            <person name="Malik S.B."/>
            <person name="Logsdon J.M. Jr."/>
            <person name="Henze K."/>
            <person name="Gupta A."/>
            <person name="Wang C.C."/>
            <person name="Dunne R.L."/>
            <person name="Upcroft J.A."/>
            <person name="Upcroft P."/>
            <person name="White O."/>
            <person name="Salzberg S.L."/>
            <person name="Tang P."/>
            <person name="Chiu C.-H."/>
            <person name="Lee Y.-S."/>
            <person name="Embley T.M."/>
            <person name="Coombs G.H."/>
            <person name="Mottram J.C."/>
            <person name="Tachezy J."/>
            <person name="Fraser-Liggett C.M."/>
            <person name="Johnson P.J."/>
        </authorList>
    </citation>
    <scope>NUCLEOTIDE SEQUENCE [LARGE SCALE GENOMIC DNA]</scope>
    <source>
        <strain evidence="1">G3</strain>
    </source>
</reference>